<evidence type="ECO:0000256" key="1">
    <source>
        <dbReference type="ARBA" id="ARBA00001933"/>
    </source>
</evidence>
<comment type="catalytic activity">
    <reaction evidence="8">
        <text>(sulfur carrier)-H + L-cysteine = (sulfur carrier)-SH + L-alanine</text>
        <dbReference type="Rhea" id="RHEA:43892"/>
        <dbReference type="Rhea" id="RHEA-COMP:14737"/>
        <dbReference type="Rhea" id="RHEA-COMP:14739"/>
        <dbReference type="ChEBI" id="CHEBI:29917"/>
        <dbReference type="ChEBI" id="CHEBI:35235"/>
        <dbReference type="ChEBI" id="CHEBI:57972"/>
        <dbReference type="ChEBI" id="CHEBI:64428"/>
        <dbReference type="EC" id="2.8.1.7"/>
    </reaction>
</comment>
<dbReference type="GO" id="GO:0046872">
    <property type="term" value="F:metal ion binding"/>
    <property type="evidence" value="ECO:0007669"/>
    <property type="project" value="UniProtKB-KW"/>
</dbReference>
<dbReference type="InterPro" id="IPR015422">
    <property type="entry name" value="PyrdxlP-dep_Trfase_small"/>
</dbReference>
<dbReference type="RefSeq" id="WP_044840405.1">
    <property type="nucleotide sequence ID" value="NZ_CP059733.1"/>
</dbReference>
<evidence type="ECO:0000256" key="5">
    <source>
        <dbReference type="ARBA" id="ARBA00022898"/>
    </source>
</evidence>
<keyword evidence="11" id="KW-0808">Transferase</keyword>
<protein>
    <recommendedName>
        <fullName evidence="3">cysteine desulfurase</fullName>
        <ecNumber evidence="3">2.8.1.7</ecNumber>
    </recommendedName>
</protein>
<dbReference type="KEGG" id="tvd:SG34_004760"/>
<accession>A0AAF0CA84</accession>
<dbReference type="Gene3D" id="1.10.260.50">
    <property type="match status" value="1"/>
</dbReference>
<dbReference type="InterPro" id="IPR015421">
    <property type="entry name" value="PyrdxlP-dep_Trfase_major"/>
</dbReference>
<evidence type="ECO:0000256" key="4">
    <source>
        <dbReference type="ARBA" id="ARBA00022723"/>
    </source>
</evidence>
<keyword evidence="6" id="KW-0408">Iron</keyword>
<evidence type="ECO:0000256" key="9">
    <source>
        <dbReference type="RuleBase" id="RU004504"/>
    </source>
</evidence>
<dbReference type="SMART" id="SM00849">
    <property type="entry name" value="Lactamase_B"/>
    <property type="match status" value="1"/>
</dbReference>
<sequence length="769" mass="83748">MLTLTDIQPQKDEIYLDNNATTPVLPQAAAAASHAMQLCYGNPSSSHITGIKAKYILETTRNLVRKVIGAPSGEITFTSGATEGIQTAIISALNATRGQAATADKPVLLYGATEHKAVPETLKHWNNMLNIGAEVLAIPVDERGILDLDFIRRHVADALIICTMAANNETGVFQDLKALESVIRQGNDKVLWMVDCVQALGKFSLDIANTTIDYAPFSGHKLYAPKGIGILYVREGAPYTPFIAGGGQESGLRSGTENLPGIAAIQAILSLLDDEEDDTFKSHEVLLGYRKQLSDTLCEAFPDIVFNHDFACSLPTTLNFSVKGLSSKDIMDLFDAAHIRVSSGSACSSKVSGSFVLEAMGKPKWQSDSAIRMSFGPATTQQEIDDACEAIKKAVKALHHSCLILSDTQDNSEFAVDGLQQWVYDQQCTWCYVDKAAGECIVLDMIPELVNKFQTLVKCQNYQVNGVLETHRHDGQLLSSEIVRELISGQMLSSDYDHLGWNKHNTELTLQNGQQVSAINIGTKVLAKLPLPGHTENSVCYLLGTAKEGRLEAQDIEFAFVGDTLQIGGLGRVDLPESSAEKMYESLRNLAAVIADDTLICPSHDYQQLFSTCLAMEKRTNRLLSDVLAGEINAGEFKQQKALVDTKLPPADHHNYCGSISTSSADIGHITPDKLKQFMADNPGATIVDVREPHEFDAYPEECVSGKALVNIPLSQLTNFVNRHRQEKSSSTFVCICRSGNRSDAAARTLSRYGFNKVYHVPGGFALLS</sequence>
<dbReference type="InterPro" id="IPR001763">
    <property type="entry name" value="Rhodanese-like_dom"/>
</dbReference>
<evidence type="ECO:0000256" key="8">
    <source>
        <dbReference type="ARBA" id="ARBA00050776"/>
    </source>
</evidence>
<dbReference type="Proteomes" id="UP000032352">
    <property type="component" value="Chromosome"/>
</dbReference>
<dbReference type="SMART" id="SM00450">
    <property type="entry name" value="RHOD"/>
    <property type="match status" value="1"/>
</dbReference>
<dbReference type="PROSITE" id="PS50206">
    <property type="entry name" value="RHODANESE_3"/>
    <property type="match status" value="1"/>
</dbReference>
<organism evidence="11 12">
    <name type="scientific">Thalassomonas viridans</name>
    <dbReference type="NCBI Taxonomy" id="137584"/>
    <lineage>
        <taxon>Bacteria</taxon>
        <taxon>Pseudomonadati</taxon>
        <taxon>Pseudomonadota</taxon>
        <taxon>Gammaproteobacteria</taxon>
        <taxon>Alteromonadales</taxon>
        <taxon>Colwelliaceae</taxon>
        <taxon>Thalassomonas</taxon>
    </lineage>
</organism>
<reference evidence="11 12" key="2">
    <citation type="journal article" date="2022" name="Mar. Drugs">
        <title>Bioassay-Guided Fractionation Leads to the Detection of Cholic Acid Generated by the Rare Thalassomonas sp.</title>
        <authorList>
            <person name="Pheiffer F."/>
            <person name="Schneider Y.K."/>
            <person name="Hansen E.H."/>
            <person name="Andersen J.H."/>
            <person name="Isaksson J."/>
            <person name="Busche T."/>
            <person name="R C."/>
            <person name="Kalinowski J."/>
            <person name="Zyl L.V."/>
            <person name="Trindade M."/>
        </authorList>
    </citation>
    <scope>NUCLEOTIDE SEQUENCE [LARGE SCALE GENOMIC DNA]</scope>
    <source>
        <strain evidence="11 12">XOM25</strain>
    </source>
</reference>
<dbReference type="PROSITE" id="PS00595">
    <property type="entry name" value="AA_TRANSFER_CLASS_5"/>
    <property type="match status" value="1"/>
</dbReference>
<dbReference type="AlphaFoldDB" id="A0AAF0CA84"/>
<dbReference type="InterPro" id="IPR000192">
    <property type="entry name" value="Aminotrans_V_dom"/>
</dbReference>
<evidence type="ECO:0000259" key="10">
    <source>
        <dbReference type="PROSITE" id="PS50206"/>
    </source>
</evidence>
<dbReference type="InterPro" id="IPR036873">
    <property type="entry name" value="Rhodanese-like_dom_sf"/>
</dbReference>
<evidence type="ECO:0000313" key="11">
    <source>
        <dbReference type="EMBL" id="WDE06241.1"/>
    </source>
</evidence>
<evidence type="ECO:0000256" key="2">
    <source>
        <dbReference type="ARBA" id="ARBA00006490"/>
    </source>
</evidence>
<keyword evidence="5" id="KW-0663">Pyridoxal phosphate</keyword>
<keyword evidence="4" id="KW-0479">Metal-binding</keyword>
<dbReference type="Gene3D" id="3.60.15.10">
    <property type="entry name" value="Ribonuclease Z/Hydroxyacylglutathione hydrolase-like"/>
    <property type="match status" value="1"/>
</dbReference>
<comment type="cofactor">
    <cofactor evidence="1 9">
        <name>pyridoxal 5'-phosphate</name>
        <dbReference type="ChEBI" id="CHEBI:597326"/>
    </cofactor>
</comment>
<reference evidence="11 12" key="1">
    <citation type="journal article" date="2015" name="Genome Announc.">
        <title>Draft Genome Sequences of Marine Isolates of Thalassomonas viridans and Thalassomonas actiniarum.</title>
        <authorList>
            <person name="Olonade I."/>
            <person name="van Zyl L.J."/>
            <person name="Trindade M."/>
        </authorList>
    </citation>
    <scope>NUCLEOTIDE SEQUENCE [LARGE SCALE GENOMIC DNA]</scope>
    <source>
        <strain evidence="11 12">XOM25</strain>
    </source>
</reference>
<dbReference type="InterPro" id="IPR015424">
    <property type="entry name" value="PyrdxlP-dep_Trfase"/>
</dbReference>
<dbReference type="SUPFAM" id="SSF56281">
    <property type="entry name" value="Metallo-hydrolase/oxidoreductase"/>
    <property type="match status" value="1"/>
</dbReference>
<dbReference type="EC" id="2.8.1.7" evidence="3"/>
<proteinExistence type="inferred from homology"/>
<dbReference type="EMBL" id="CP059733">
    <property type="protein sequence ID" value="WDE06241.1"/>
    <property type="molecule type" value="Genomic_DNA"/>
</dbReference>
<dbReference type="GO" id="GO:0031071">
    <property type="term" value="F:cysteine desulfurase activity"/>
    <property type="evidence" value="ECO:0007669"/>
    <property type="project" value="UniProtKB-EC"/>
</dbReference>
<evidence type="ECO:0000256" key="3">
    <source>
        <dbReference type="ARBA" id="ARBA00012239"/>
    </source>
</evidence>
<keyword evidence="7" id="KW-0411">Iron-sulfur</keyword>
<dbReference type="GO" id="GO:0051536">
    <property type="term" value="F:iron-sulfur cluster binding"/>
    <property type="evidence" value="ECO:0007669"/>
    <property type="project" value="UniProtKB-KW"/>
</dbReference>
<dbReference type="SUPFAM" id="SSF53383">
    <property type="entry name" value="PLP-dependent transferases"/>
    <property type="match status" value="1"/>
</dbReference>
<feature type="domain" description="Rhodanese" evidence="10">
    <location>
        <begin position="681"/>
        <end position="769"/>
    </location>
</feature>
<keyword evidence="11" id="KW-0032">Aminotransferase</keyword>
<dbReference type="InterPro" id="IPR001279">
    <property type="entry name" value="Metallo-B-lactamas"/>
</dbReference>
<dbReference type="CDD" id="cd00158">
    <property type="entry name" value="RHOD"/>
    <property type="match status" value="1"/>
</dbReference>
<comment type="similarity">
    <text evidence="2">Belongs to the class-V pyridoxal-phosphate-dependent aminotransferase family. NifS/IscS subfamily.</text>
</comment>
<dbReference type="PANTHER" id="PTHR11601:SF34">
    <property type="entry name" value="CYSTEINE DESULFURASE"/>
    <property type="match status" value="1"/>
</dbReference>
<dbReference type="InterPro" id="IPR036866">
    <property type="entry name" value="RibonucZ/Hydroxyglut_hydro"/>
</dbReference>
<dbReference type="Gene3D" id="3.90.1150.10">
    <property type="entry name" value="Aspartate Aminotransferase, domain 1"/>
    <property type="match status" value="1"/>
</dbReference>
<dbReference type="PANTHER" id="PTHR11601">
    <property type="entry name" value="CYSTEINE DESULFURYLASE FAMILY MEMBER"/>
    <property type="match status" value="1"/>
</dbReference>
<evidence type="ECO:0000313" key="12">
    <source>
        <dbReference type="Proteomes" id="UP000032352"/>
    </source>
</evidence>
<evidence type="ECO:0000256" key="7">
    <source>
        <dbReference type="ARBA" id="ARBA00023014"/>
    </source>
</evidence>
<dbReference type="InterPro" id="IPR020578">
    <property type="entry name" value="Aminotrans_V_PyrdxlP_BS"/>
</dbReference>
<keyword evidence="12" id="KW-1185">Reference proteome</keyword>
<evidence type="ECO:0000256" key="6">
    <source>
        <dbReference type="ARBA" id="ARBA00023004"/>
    </source>
</evidence>
<dbReference type="Gene3D" id="3.40.640.10">
    <property type="entry name" value="Type I PLP-dependent aspartate aminotransferase-like (Major domain)"/>
    <property type="match status" value="1"/>
</dbReference>
<name>A0AAF0CA84_9GAMM</name>
<gene>
    <name evidence="11" type="ORF">SG34_004760</name>
</gene>
<dbReference type="Pfam" id="PF00266">
    <property type="entry name" value="Aminotran_5"/>
    <property type="match status" value="1"/>
</dbReference>
<dbReference type="GO" id="GO:0008483">
    <property type="term" value="F:transaminase activity"/>
    <property type="evidence" value="ECO:0007669"/>
    <property type="project" value="UniProtKB-KW"/>
</dbReference>
<dbReference type="Pfam" id="PF00581">
    <property type="entry name" value="Rhodanese"/>
    <property type="match status" value="1"/>
</dbReference>
<dbReference type="Gene3D" id="3.40.250.10">
    <property type="entry name" value="Rhodanese-like domain"/>
    <property type="match status" value="1"/>
</dbReference>
<dbReference type="SUPFAM" id="SSF52821">
    <property type="entry name" value="Rhodanese/Cell cycle control phosphatase"/>
    <property type="match status" value="1"/>
</dbReference>